<dbReference type="KEGG" id="dpm:FNV33_09985"/>
<dbReference type="AlphaFoldDB" id="A0A516GLB7"/>
<evidence type="ECO:0000259" key="1">
    <source>
        <dbReference type="Pfam" id="PF08861"/>
    </source>
</evidence>
<gene>
    <name evidence="2" type="ORF">FNV33_09275</name>
    <name evidence="3" type="ORF">FNV33_09630</name>
    <name evidence="4" type="ORF">FNV33_09985</name>
</gene>
<sequence length="126" mass="14811">MFDEVMRVTKTRLYDAPDWFEVYKIVTTRLNHINDHIVVYAIFPDPDNDEYFLADDGYTINEIEMHGVRIDEEVDIILDYELGDNFWYKDGSYEIVSGEHYTDEDFGDDLSAFLDVIEAVYKAFLG</sequence>
<evidence type="ECO:0000313" key="3">
    <source>
        <dbReference type="EMBL" id="QDO92238.1"/>
    </source>
</evidence>
<organism evidence="4 5">
    <name type="scientific">Dolosigranulum pigrum</name>
    <dbReference type="NCBI Taxonomy" id="29394"/>
    <lineage>
        <taxon>Bacteria</taxon>
        <taxon>Bacillati</taxon>
        <taxon>Bacillota</taxon>
        <taxon>Bacilli</taxon>
        <taxon>Lactobacillales</taxon>
        <taxon>Carnobacteriaceae</taxon>
        <taxon>Dolosigranulum</taxon>
    </lineage>
</organism>
<evidence type="ECO:0000313" key="5">
    <source>
        <dbReference type="Proteomes" id="UP000315953"/>
    </source>
</evidence>
<dbReference type="KEGG" id="dpm:FNV33_09275"/>
<proteinExistence type="predicted"/>
<reference evidence="4 5" key="1">
    <citation type="submission" date="2019-07" db="EMBL/GenBank/DDBJ databases">
        <title>Genome assembly of a nasal isolate of Dolosigranulum pigrum from a chronic sinusitis patient.</title>
        <authorList>
            <person name="Baig S."/>
            <person name="Overballe-Petersen S."/>
            <person name="Kaspar U."/>
            <person name="Rendboe A."/>
            <person name="de Man T."/>
            <person name="Liu C."/>
            <person name="Price L.B."/>
            <person name="Stegger M."/>
            <person name="Becker K."/>
            <person name="Skytt Andersen P."/>
        </authorList>
    </citation>
    <scope>NUCLEOTIDE SEQUENCE [LARGE SCALE GENOMIC DNA]</scope>
    <source>
        <strain evidence="4 5">83VPs-KB5</strain>
    </source>
</reference>
<dbReference type="EMBL" id="CP041626">
    <property type="protein sequence ID" value="QDO92173.1"/>
    <property type="molecule type" value="Genomic_DNA"/>
</dbReference>
<dbReference type="EMBL" id="CP041626">
    <property type="protein sequence ID" value="QDO92238.1"/>
    <property type="molecule type" value="Genomic_DNA"/>
</dbReference>
<dbReference type="KEGG" id="dpm:FNV33_09630"/>
<accession>A0A516GLB7</accession>
<name>A0A516GLB7_9LACT</name>
<dbReference type="InterPro" id="IPR014960">
    <property type="entry name" value="DUF1828"/>
</dbReference>
<evidence type="ECO:0000313" key="2">
    <source>
        <dbReference type="EMBL" id="QDO92173.1"/>
    </source>
</evidence>
<dbReference type="EMBL" id="CP041626">
    <property type="protein sequence ID" value="QDO92303.1"/>
    <property type="molecule type" value="Genomic_DNA"/>
</dbReference>
<feature type="domain" description="DUF1828" evidence="1">
    <location>
        <begin position="30"/>
        <end position="71"/>
    </location>
</feature>
<protein>
    <submittedName>
        <fullName evidence="4">DUF1828 domain-containing protein</fullName>
    </submittedName>
</protein>
<dbReference type="Proteomes" id="UP000315953">
    <property type="component" value="Chromosome"/>
</dbReference>
<evidence type="ECO:0000313" key="4">
    <source>
        <dbReference type="EMBL" id="QDO92303.1"/>
    </source>
</evidence>
<dbReference type="Pfam" id="PF08861">
    <property type="entry name" value="DUF1828"/>
    <property type="match status" value="1"/>
</dbReference>